<evidence type="ECO:0008006" key="9">
    <source>
        <dbReference type="Google" id="ProtNLM"/>
    </source>
</evidence>
<dbReference type="GO" id="GO:0060090">
    <property type="term" value="F:molecular adaptor activity"/>
    <property type="evidence" value="ECO:0007669"/>
    <property type="project" value="InterPro"/>
</dbReference>
<gene>
    <name evidence="7" type="ORF">WICMUC_003256</name>
</gene>
<evidence type="ECO:0000256" key="4">
    <source>
        <dbReference type="ARBA" id="ARBA00022942"/>
    </source>
</evidence>
<dbReference type="PANTHER" id="PTHR23346:SF19">
    <property type="entry name" value="PROTEASOME ADAPTER AND SCAFFOLD PROTEIN ECM29"/>
    <property type="match status" value="1"/>
</dbReference>
<reference evidence="7" key="2">
    <citation type="submission" date="2021-01" db="EMBL/GenBank/DDBJ databases">
        <authorList>
            <person name="Schikora-Tamarit M.A."/>
        </authorList>
    </citation>
    <scope>NUCLEOTIDE SEQUENCE</scope>
    <source>
        <strain evidence="7">CBS6341</strain>
    </source>
</reference>
<dbReference type="Gene3D" id="1.25.10.10">
    <property type="entry name" value="Leucine-rich Repeat Variant"/>
    <property type="match status" value="2"/>
</dbReference>
<comment type="subcellular location">
    <subcellularLocation>
        <location evidence="1">Cytoplasm</location>
    </subcellularLocation>
</comment>
<dbReference type="GO" id="GO:0043248">
    <property type="term" value="P:proteasome assembly"/>
    <property type="evidence" value="ECO:0007669"/>
    <property type="project" value="InterPro"/>
</dbReference>
<feature type="domain" description="Proteasome adapter and scaffold protein ECM29 HEAT-repeat" evidence="6">
    <location>
        <begin position="1304"/>
        <end position="1465"/>
    </location>
</feature>
<evidence type="ECO:0000313" key="7">
    <source>
        <dbReference type="EMBL" id="KAH3674419.1"/>
    </source>
</evidence>
<dbReference type="OrthoDB" id="16066at2759"/>
<name>A0A9P8TD71_9ASCO</name>
<evidence type="ECO:0000256" key="2">
    <source>
        <dbReference type="ARBA" id="ARBA00022490"/>
    </source>
</evidence>
<evidence type="ECO:0000259" key="6">
    <source>
        <dbReference type="Pfam" id="PF24492"/>
    </source>
</evidence>
<dbReference type="InterPro" id="IPR016024">
    <property type="entry name" value="ARM-type_fold"/>
</dbReference>
<dbReference type="GO" id="GO:0036503">
    <property type="term" value="P:ERAD pathway"/>
    <property type="evidence" value="ECO:0007669"/>
    <property type="project" value="TreeGrafter"/>
</dbReference>
<protein>
    <recommendedName>
        <fullName evidence="9">Proteasome component ECM29</fullName>
    </recommendedName>
</protein>
<feature type="domain" description="Proteasome component Ecm29 N-terminal" evidence="5">
    <location>
        <begin position="9"/>
        <end position="511"/>
    </location>
</feature>
<comment type="caution">
    <text evidence="7">The sequence shown here is derived from an EMBL/GenBank/DDBJ whole genome shotgun (WGS) entry which is preliminary data.</text>
</comment>
<evidence type="ECO:0000256" key="1">
    <source>
        <dbReference type="ARBA" id="ARBA00004496"/>
    </source>
</evidence>
<dbReference type="GO" id="GO:0005634">
    <property type="term" value="C:nucleus"/>
    <property type="evidence" value="ECO:0007669"/>
    <property type="project" value="TreeGrafter"/>
</dbReference>
<organism evidence="7 8">
    <name type="scientific">Wickerhamomyces mucosus</name>
    <dbReference type="NCBI Taxonomy" id="1378264"/>
    <lineage>
        <taxon>Eukaryota</taxon>
        <taxon>Fungi</taxon>
        <taxon>Dikarya</taxon>
        <taxon>Ascomycota</taxon>
        <taxon>Saccharomycotina</taxon>
        <taxon>Saccharomycetes</taxon>
        <taxon>Phaffomycetales</taxon>
        <taxon>Wickerhamomycetaceae</taxon>
        <taxon>Wickerhamomyces</taxon>
    </lineage>
</organism>
<sequence>MAEKELALINKVELRIALADTDEKFQSSLDLYLAPLLLKLASEHQEVRNEILKFLQHLITRIKSAPKVKLPILKLINQARNPSLPQSSNNALTVKLYSVLMATKGVERISPGEALEILPSVVNQIHSLPSGVKSRIFHLFIKLIQIIDVPDRGTQEFFDLRKRLEISIEDELFLCGKIEKMFLLQPVINNDGVIPRGYTCPGLSAVDVGFLTYDAGVSYKGNDLSIAKKKASNFIKLFDDINLLSIILIGSLDSNEEVANNCAAFLRKVKIPYEEEKIVNHLIDLYVGDKTVPRSPVKQIVQERIMQQFLLQSKLATNSDKIPIISSIGLNASRFPKLKSATIQFIQWVAQNTESHSLSSEEYSFNVASQIRNNLHSEGWPQIQISQGLNFANEMKNRRLQYEALGDILKKNGNLVRDLSYIEFLFDSLVGDIRDVRSTIQDALSSVIIHLSNIPSTSKNKLKTLLKRFLRDEFRADDSDAVASTRYIALKYINAAFPFSDPEARFLNILGTSSKNRSDVIEEAQKGIHPHWFKILQFSNTKDFKSTAELLGGASQPLQFPTFRDYYDQLAIEIDYAMERDTSSLHYSLGNALDFGLKILVSEAISEKSTVIIQDQEWETRLEKGLEHDPTVINLTKIRLAKAAKEQDGDDSLFRFLQLLIVEFVANSNGELSTINQNPKELTLYGKTLTRTISLSPSVIISKLVQFIPLLLSILDNGKTIKDDVIHYGSSVIGIIASHPDVSDDSVVSILSSIIVNYDQDSKQIGNPRRVLTLSYLTSRLFVRQRFRTLTHELTERIYSIINEALKASDIKTSDIGVLAVSQLAKFGGYGPSISNGLIGNLDFYRGEIVETLKQKVKKSNEKAVIALALFSLHDSESTEDGLTDLETAIFDTYNTKQVELLFTSGEAFSILASGWDSKFLQQQVDIQDDLVKINTAPREERLKVILGKILNACNSSKPSLRKAGCIWLLSLAQYCGGSPILADNSSTIHITFMKFLADRDEIVQEAASRGLSIIYELGDNDLKETLVKSLLRSFTDSASASKLSSGSVSEDTELFQPGVLKTDDGSISTYKDILNLASEVGDPSLVYKFMSLAKSSALWSSRKGIAFGLGNIMSKSSLDKLLVENKTLAKRLIPKLYRYKFDPNPSVARSMNDIWVTLISDSSGTIDLYHESILNELLTGMGNKEWRVREASTYALTELLQILRTDKYDERIEEIWSMGFRVLDDIKESVRKAGGGLTRSLSQTLISTISIESGSSASNAQRVLARLLPFLLGSKGISSDAEDVTNFALQTILTLVKKSGKAIKPFVGELMEQFILLMSTLEPQVLNYLTLNADKYNVKSDDIDARRLQNVGSSPMMDALEKLIDLVDDSIAGEVVSKLQSSVKKAVGLPSKAASSRVIVALVIRHLQLMKSYGDSLLNVCISQLKDRNTTISSSFAAAAGYACRVSSIETVVKYAKKIQALYFESDQEERARLVAGIASESVSKYSGDVFAAVAVEFLPIAFIAKNDPVKDVAKPFELEWSENTSGNGAVKLYIHEICEIVKTNIGSPQFFIRQIVAKSIATACNSIDGTISEKTSNELFEVLINACQGRSWNGKEDILAALVSLSLKSKLYFETHQEVLAKIKKIVIIEGKRRNKEYQKHAVVSLGRFAEGFPSDDLYDSIIEIFSTLLSEDYYESDDEVEESEKRDIEQTVNVKSSRKNLAKEADRIAFLLSLSSSFQLYESGEYHDEVLNFILKSLVNTIDPKVYIPTWRSQLSTVEGFSKIVNVLKDARLLTDQLLKGLSDSWIEIYKSNTTSQDVENVRVQTVRLGKLLIKLRNERLTSQVQADLLELESKESSTIVKVEIENALS</sequence>
<evidence type="ECO:0000256" key="3">
    <source>
        <dbReference type="ARBA" id="ARBA00022737"/>
    </source>
</evidence>
<dbReference type="InterPro" id="IPR011989">
    <property type="entry name" value="ARM-like"/>
</dbReference>
<dbReference type="Pfam" id="PF24492">
    <property type="entry name" value="HEAT_ECM29"/>
    <property type="match status" value="1"/>
</dbReference>
<proteinExistence type="predicted"/>
<reference evidence="7" key="1">
    <citation type="journal article" date="2021" name="Open Biol.">
        <title>Shared evolutionary footprints suggest mitochondrial oxidative damage underlies multiple complex I losses in fungi.</title>
        <authorList>
            <person name="Schikora-Tamarit M.A."/>
            <person name="Marcet-Houben M."/>
            <person name="Nosek J."/>
            <person name="Gabaldon T."/>
        </authorList>
    </citation>
    <scope>NUCLEOTIDE SEQUENCE</scope>
    <source>
        <strain evidence="7">CBS6341</strain>
    </source>
</reference>
<dbReference type="Proteomes" id="UP000769528">
    <property type="component" value="Unassembled WGS sequence"/>
</dbReference>
<dbReference type="Pfam" id="PF23731">
    <property type="entry name" value="ARM_ECM29_C"/>
    <property type="match status" value="1"/>
</dbReference>
<dbReference type="PANTHER" id="PTHR23346">
    <property type="entry name" value="TRANSLATIONAL ACTIVATOR GCN1-RELATED"/>
    <property type="match status" value="1"/>
</dbReference>
<dbReference type="Pfam" id="PF13001">
    <property type="entry name" value="ECM29_N"/>
    <property type="match status" value="1"/>
</dbReference>
<dbReference type="InterPro" id="IPR024372">
    <property type="entry name" value="Ecm29_N"/>
</dbReference>
<dbReference type="InterPro" id="IPR055443">
    <property type="entry name" value="HEAT_ECM29"/>
</dbReference>
<dbReference type="GO" id="GO:0005737">
    <property type="term" value="C:cytoplasm"/>
    <property type="evidence" value="ECO:0007669"/>
    <property type="project" value="UniProtKB-SubCell"/>
</dbReference>
<evidence type="ECO:0000313" key="8">
    <source>
        <dbReference type="Proteomes" id="UP000769528"/>
    </source>
</evidence>
<keyword evidence="2" id="KW-0963">Cytoplasm</keyword>
<keyword evidence="4" id="KW-0647">Proteasome</keyword>
<keyword evidence="8" id="KW-1185">Reference proteome</keyword>
<dbReference type="EMBL" id="JAEUBF010000853">
    <property type="protein sequence ID" value="KAH3674419.1"/>
    <property type="molecule type" value="Genomic_DNA"/>
</dbReference>
<evidence type="ECO:0000259" key="5">
    <source>
        <dbReference type="Pfam" id="PF13001"/>
    </source>
</evidence>
<dbReference type="SUPFAM" id="SSF48371">
    <property type="entry name" value="ARM repeat"/>
    <property type="match status" value="2"/>
</dbReference>
<dbReference type="GO" id="GO:0000502">
    <property type="term" value="C:proteasome complex"/>
    <property type="evidence" value="ECO:0007669"/>
    <property type="project" value="UniProtKB-KW"/>
</dbReference>
<accession>A0A9P8TD71</accession>
<keyword evidence="3" id="KW-0677">Repeat</keyword>